<feature type="region of interest" description="Disordered" evidence="1">
    <location>
        <begin position="109"/>
        <end position="132"/>
    </location>
</feature>
<dbReference type="AlphaFoldDB" id="F9W7T1"/>
<proteinExistence type="predicted"/>
<protein>
    <submittedName>
        <fullName evidence="2">Uncharacterized protein</fullName>
    </submittedName>
</protein>
<evidence type="ECO:0000313" key="3">
    <source>
        <dbReference type="Proteomes" id="UP000000702"/>
    </source>
</evidence>
<organism evidence="2 3">
    <name type="scientific">Trypanosoma congolense (strain IL3000)</name>
    <dbReference type="NCBI Taxonomy" id="1068625"/>
    <lineage>
        <taxon>Eukaryota</taxon>
        <taxon>Discoba</taxon>
        <taxon>Euglenozoa</taxon>
        <taxon>Kinetoplastea</taxon>
        <taxon>Metakinetoplastina</taxon>
        <taxon>Trypanosomatida</taxon>
        <taxon>Trypanosomatidae</taxon>
        <taxon>Trypanosoma</taxon>
        <taxon>Nannomonas</taxon>
    </lineage>
</organism>
<name>F9W7T1_TRYCI</name>
<feature type="compositionally biased region" description="Polar residues" evidence="1">
    <location>
        <begin position="111"/>
        <end position="121"/>
    </location>
</feature>
<sequence length="132" mass="14588">MQPGKQIICTNAGNNKTHFQCISQHHNTPAPCRSQKSQDGQQVLHSFGLHHMPRVLGCAWCRAVVVIPACGNTRGNCTSAFYFILPRGSTASRQPPHCLAAYDNGERCDTSHQTPQNAVRSSHSHIWPHTLH</sequence>
<dbReference type="EMBL" id="CAEQ01001078">
    <property type="protein sequence ID" value="CCD13253.1"/>
    <property type="molecule type" value="Genomic_DNA"/>
</dbReference>
<evidence type="ECO:0000313" key="2">
    <source>
        <dbReference type="EMBL" id="CCD13253.1"/>
    </source>
</evidence>
<accession>F9W7T1</accession>
<gene>
    <name evidence="2" type="ORF">TCIL3000_0_40220</name>
</gene>
<reference evidence="2 3" key="2">
    <citation type="journal article" date="2012" name="Proc. Natl. Acad. Sci. U.S.A.">
        <title>Antigenic diversity is generated by distinct evolutionary mechanisms in African trypanosome species.</title>
        <authorList>
            <person name="Jackson A.P."/>
            <person name="Berry A."/>
            <person name="Aslett M."/>
            <person name="Allison H.C."/>
            <person name="Burton P."/>
            <person name="Vavrova-Anderson J."/>
            <person name="Brown R."/>
            <person name="Browne H."/>
            <person name="Corton N."/>
            <person name="Hauser H."/>
            <person name="Gamble J."/>
            <person name="Gilderthorp R."/>
            <person name="Marcello L."/>
            <person name="McQuillan J."/>
            <person name="Otto T.D."/>
            <person name="Quail M.A."/>
            <person name="Sanders M.J."/>
            <person name="van Tonder A."/>
            <person name="Ginger M.L."/>
            <person name="Field M.C."/>
            <person name="Barry J.D."/>
            <person name="Hertz-Fowler C."/>
            <person name="Berriman M."/>
        </authorList>
    </citation>
    <scope>NUCLEOTIDE SEQUENCE [LARGE SCALE GENOMIC DNA]</scope>
    <source>
        <strain evidence="2 3">IL3000</strain>
    </source>
</reference>
<comment type="caution">
    <text evidence="2">The sequence shown here is derived from an EMBL/GenBank/DDBJ whole genome shotgun (WGS) entry which is preliminary data.</text>
</comment>
<dbReference type="Proteomes" id="UP000000702">
    <property type="component" value="Unassembled WGS sequence"/>
</dbReference>
<keyword evidence="3" id="KW-1185">Reference proteome</keyword>
<reference evidence="3" key="1">
    <citation type="submission" date="2011-07" db="EMBL/GenBank/DDBJ databases">
        <title>Divergent evolution of antigenic variation in African trypanosomes.</title>
        <authorList>
            <person name="Jackson A.P."/>
            <person name="Berry A."/>
            <person name="Allison H.C."/>
            <person name="Burton P."/>
            <person name="Anderson J."/>
            <person name="Aslett M."/>
            <person name="Brown R."/>
            <person name="Corton N."/>
            <person name="Harris D."/>
            <person name="Hauser H."/>
            <person name="Gamble J."/>
            <person name="Gilderthorp R."/>
            <person name="McQuillan J."/>
            <person name="Quail M.A."/>
            <person name="Sanders M."/>
            <person name="Van Tonder A."/>
            <person name="Ginger M.L."/>
            <person name="Donelson J.E."/>
            <person name="Field M.C."/>
            <person name="Barry J.D."/>
            <person name="Berriman M."/>
            <person name="Hertz-Fowler C."/>
        </authorList>
    </citation>
    <scope>NUCLEOTIDE SEQUENCE [LARGE SCALE GENOMIC DNA]</scope>
    <source>
        <strain evidence="3">IL3000</strain>
    </source>
</reference>
<evidence type="ECO:0000256" key="1">
    <source>
        <dbReference type="SAM" id="MobiDB-lite"/>
    </source>
</evidence>